<dbReference type="AlphaFoldDB" id="A0A198A5Y7"/>
<accession>A0A198A5Y7</accession>
<evidence type="ECO:0000313" key="1">
    <source>
        <dbReference type="EMBL" id="OAS16904.1"/>
    </source>
</evidence>
<evidence type="ECO:0008006" key="3">
    <source>
        <dbReference type="Google" id="ProtNLM"/>
    </source>
</evidence>
<name>A0A198A5Y7_9BACL</name>
<comment type="caution">
    <text evidence="1">The sequence shown here is derived from an EMBL/GenBank/DDBJ whole genome shotgun (WGS) entry which is preliminary data.</text>
</comment>
<sequence>MQIDANKRSSIGNLRITGSSTAAGGLYDRVKIVGEGIVEGDMKCQHMKCVGTLEMEGDLQAGQAGIVGTFALTGNVRSDRMKNSGTVSISGDAVIGTLTGSGTVEVKGHLQGNQIALHGHIATGGDCEVDEFHLKGMFDVGGLLNAGAINIRIFQDSTAKEIGGEKIRIRKASLLHPFSLFFRPSPHAKLVVSVIEGDDIYVEHTRVNVIRGNQVVIGPGCEVGLVEYKVHLEKKKDAIVKESRKM</sequence>
<dbReference type="EMBL" id="LYPB01000073">
    <property type="protein sequence ID" value="OAS16904.1"/>
    <property type="molecule type" value="Genomic_DNA"/>
</dbReference>
<proteinExistence type="predicted"/>
<dbReference type="Proteomes" id="UP000078454">
    <property type="component" value="Unassembled WGS sequence"/>
</dbReference>
<dbReference type="STRING" id="1850517.A8708_01360"/>
<evidence type="ECO:0000313" key="2">
    <source>
        <dbReference type="Proteomes" id="UP000078454"/>
    </source>
</evidence>
<protein>
    <recommendedName>
        <fullName evidence="3">Cell shape determination protein CcmA</fullName>
    </recommendedName>
</protein>
<reference evidence="1 2" key="1">
    <citation type="submission" date="2016-05" db="EMBL/GenBank/DDBJ databases">
        <title>Paenibacillus sp. 1ZS3-15 nov., isolated from the rhizosphere soil.</title>
        <authorList>
            <person name="Zhang X.X."/>
            <person name="Zhang J."/>
        </authorList>
    </citation>
    <scope>NUCLEOTIDE SEQUENCE [LARGE SCALE GENOMIC DNA]</scope>
    <source>
        <strain evidence="1 2">1ZS3-15</strain>
    </source>
</reference>
<gene>
    <name evidence="1" type="ORF">A8708_01360</name>
</gene>
<dbReference type="OrthoDB" id="1730007at2"/>
<organism evidence="1 2">
    <name type="scientific">Paenibacillus oryzisoli</name>
    <dbReference type="NCBI Taxonomy" id="1850517"/>
    <lineage>
        <taxon>Bacteria</taxon>
        <taxon>Bacillati</taxon>
        <taxon>Bacillota</taxon>
        <taxon>Bacilli</taxon>
        <taxon>Bacillales</taxon>
        <taxon>Paenibacillaceae</taxon>
        <taxon>Paenibacillus</taxon>
    </lineage>
</organism>
<keyword evidence="2" id="KW-1185">Reference proteome</keyword>
<dbReference type="RefSeq" id="WP_068666030.1">
    <property type="nucleotide sequence ID" value="NZ_LYPB01000073.1"/>
</dbReference>